<feature type="domain" description="Peptidase S8/S53" evidence="6">
    <location>
        <begin position="150"/>
        <end position="228"/>
    </location>
</feature>
<dbReference type="Gene3D" id="3.40.50.200">
    <property type="entry name" value="Peptidase S8/S53 domain"/>
    <property type="match status" value="1"/>
</dbReference>
<evidence type="ECO:0000313" key="9">
    <source>
        <dbReference type="WBParaSite" id="nRc.2.0.1.t39354-RA"/>
    </source>
</evidence>
<dbReference type="PANTHER" id="PTHR42884:SF13">
    <property type="entry name" value="NEUROENDOCRINE CONVERTASE 2"/>
    <property type="match status" value="1"/>
</dbReference>
<dbReference type="Pfam" id="PF00082">
    <property type="entry name" value="Peptidase_S8"/>
    <property type="match status" value="1"/>
</dbReference>
<evidence type="ECO:0000259" key="6">
    <source>
        <dbReference type="Pfam" id="PF00082"/>
    </source>
</evidence>
<dbReference type="PRINTS" id="PR00723">
    <property type="entry name" value="SUBTILISIN"/>
</dbReference>
<evidence type="ECO:0000256" key="2">
    <source>
        <dbReference type="ARBA" id="ARBA00022670"/>
    </source>
</evidence>
<dbReference type="InterPro" id="IPR000209">
    <property type="entry name" value="Peptidase_S8/S53_dom"/>
</dbReference>
<dbReference type="PROSITE" id="PS00137">
    <property type="entry name" value="SUBTILASE_HIS"/>
    <property type="match status" value="1"/>
</dbReference>
<keyword evidence="8" id="KW-1185">Reference proteome</keyword>
<dbReference type="SUPFAM" id="SSF54897">
    <property type="entry name" value="Protease propeptides/inhibitors"/>
    <property type="match status" value="1"/>
</dbReference>
<dbReference type="OMA" id="GSENEWH"/>
<dbReference type="GO" id="GO:0016486">
    <property type="term" value="P:peptide hormone processing"/>
    <property type="evidence" value="ECO:0007669"/>
    <property type="project" value="TreeGrafter"/>
</dbReference>
<comment type="caution">
    <text evidence="5">Lacks conserved residue(s) required for the propagation of feature annotation.</text>
</comment>
<comment type="similarity">
    <text evidence="1">Belongs to the peptidase S8 family. Furin subfamily.</text>
</comment>
<dbReference type="PANTHER" id="PTHR42884">
    <property type="entry name" value="PROPROTEIN CONVERTASE SUBTILISIN/KEXIN-RELATED"/>
    <property type="match status" value="1"/>
</dbReference>
<organism evidence="8 9">
    <name type="scientific">Romanomermis culicivorax</name>
    <name type="common">Nematode worm</name>
    <dbReference type="NCBI Taxonomy" id="13658"/>
    <lineage>
        <taxon>Eukaryota</taxon>
        <taxon>Metazoa</taxon>
        <taxon>Ecdysozoa</taxon>
        <taxon>Nematoda</taxon>
        <taxon>Enoplea</taxon>
        <taxon>Dorylaimia</taxon>
        <taxon>Mermithida</taxon>
        <taxon>Mermithoidea</taxon>
        <taxon>Mermithidae</taxon>
        <taxon>Romanomermis</taxon>
    </lineage>
</organism>
<dbReference type="Gene3D" id="3.30.70.850">
    <property type="entry name" value="Peptidase S8, pro-domain"/>
    <property type="match status" value="1"/>
</dbReference>
<dbReference type="InterPro" id="IPR038466">
    <property type="entry name" value="S8_pro-domain_sf"/>
</dbReference>
<evidence type="ECO:0000313" key="8">
    <source>
        <dbReference type="Proteomes" id="UP000887565"/>
    </source>
</evidence>
<sequence>MIRYTRAASAPVFTNSFYVRLHQGGQEHAHSIAKRHGFVNVGRVLGSENEWHFVAGNVPKARTRRSVFHSRKLNSDPQVARAVQQPGYKRSKRGYTGLKEKLKALDFAPLMSPTDPLYKFQWYLKNTGQGGGKERLDLNVEKAWALGYTGKNITTAIMDDGVDYMHPDLKDNFNAAASYDFSSNDPYPYPRYTDDWFNSHGTRCAGEIAAARDNGVCGVGVAYNSKIA</sequence>
<dbReference type="AlphaFoldDB" id="A0A915KMT9"/>
<evidence type="ECO:0000256" key="1">
    <source>
        <dbReference type="ARBA" id="ARBA00005325"/>
    </source>
</evidence>
<dbReference type="GO" id="GO:0043005">
    <property type="term" value="C:neuron projection"/>
    <property type="evidence" value="ECO:0007669"/>
    <property type="project" value="TreeGrafter"/>
</dbReference>
<dbReference type="InterPro" id="IPR022398">
    <property type="entry name" value="Peptidase_S8_His-AS"/>
</dbReference>
<evidence type="ECO:0000259" key="7">
    <source>
        <dbReference type="Pfam" id="PF16470"/>
    </source>
</evidence>
<evidence type="ECO:0000256" key="4">
    <source>
        <dbReference type="ARBA" id="ARBA00022825"/>
    </source>
</evidence>
<dbReference type="SUPFAM" id="SSF52743">
    <property type="entry name" value="Subtilisin-like"/>
    <property type="match status" value="1"/>
</dbReference>
<dbReference type="WBParaSite" id="nRc.2.0.1.t39354-RA">
    <property type="protein sequence ID" value="nRc.2.0.1.t39354-RA"/>
    <property type="gene ID" value="nRc.2.0.1.g39354"/>
</dbReference>
<dbReference type="InterPro" id="IPR023827">
    <property type="entry name" value="Peptidase_S8_Asp-AS"/>
</dbReference>
<evidence type="ECO:0000256" key="5">
    <source>
        <dbReference type="PROSITE-ProRule" id="PRU01240"/>
    </source>
</evidence>
<dbReference type="PROSITE" id="PS00136">
    <property type="entry name" value="SUBTILASE_ASP"/>
    <property type="match status" value="1"/>
</dbReference>
<dbReference type="Proteomes" id="UP000887565">
    <property type="component" value="Unplaced"/>
</dbReference>
<keyword evidence="3" id="KW-0378">Hydrolase</keyword>
<accession>A0A915KMT9</accession>
<dbReference type="InterPro" id="IPR032815">
    <property type="entry name" value="S8_pro-domain"/>
</dbReference>
<keyword evidence="4" id="KW-0720">Serine protease</keyword>
<proteinExistence type="inferred from homology"/>
<feature type="domain" description="Peptidase S8 pro-domain" evidence="7">
    <location>
        <begin position="16"/>
        <end position="93"/>
    </location>
</feature>
<keyword evidence="2" id="KW-0645">Protease</keyword>
<dbReference type="Pfam" id="PF16470">
    <property type="entry name" value="S8_pro-domain"/>
    <property type="match status" value="1"/>
</dbReference>
<name>A0A915KMT9_ROMCU</name>
<dbReference type="InterPro" id="IPR015500">
    <property type="entry name" value="Peptidase_S8_subtilisin-rel"/>
</dbReference>
<protein>
    <submittedName>
        <fullName evidence="9">Uncharacterized protein</fullName>
    </submittedName>
</protein>
<evidence type="ECO:0000256" key="3">
    <source>
        <dbReference type="ARBA" id="ARBA00022801"/>
    </source>
</evidence>
<dbReference type="GO" id="GO:0016020">
    <property type="term" value="C:membrane"/>
    <property type="evidence" value="ECO:0007669"/>
    <property type="project" value="TreeGrafter"/>
</dbReference>
<dbReference type="GO" id="GO:0005615">
    <property type="term" value="C:extracellular space"/>
    <property type="evidence" value="ECO:0007669"/>
    <property type="project" value="TreeGrafter"/>
</dbReference>
<dbReference type="GO" id="GO:0004252">
    <property type="term" value="F:serine-type endopeptidase activity"/>
    <property type="evidence" value="ECO:0007669"/>
    <property type="project" value="InterPro"/>
</dbReference>
<dbReference type="PROSITE" id="PS51892">
    <property type="entry name" value="SUBTILASE"/>
    <property type="match status" value="1"/>
</dbReference>
<dbReference type="InterPro" id="IPR036852">
    <property type="entry name" value="Peptidase_S8/S53_dom_sf"/>
</dbReference>
<reference evidence="9" key="1">
    <citation type="submission" date="2022-11" db="UniProtKB">
        <authorList>
            <consortium name="WormBaseParasite"/>
        </authorList>
    </citation>
    <scope>IDENTIFICATION</scope>
</reference>